<comment type="caution">
    <text evidence="2">The sequence shown here is derived from an EMBL/GenBank/DDBJ whole genome shotgun (WGS) entry which is preliminary data.</text>
</comment>
<reference evidence="2" key="1">
    <citation type="submission" date="2023-09" db="EMBL/GenBank/DDBJ databases">
        <title>Paucibacter sp. APW11 Genome sequencing and assembly.</title>
        <authorList>
            <person name="Kim I."/>
        </authorList>
    </citation>
    <scope>NUCLEOTIDE SEQUENCE</scope>
    <source>
        <strain evidence="2">APW11</strain>
    </source>
</reference>
<gene>
    <name evidence="2" type="ORF">RQP53_24590</name>
</gene>
<name>A0ABU3PK11_9BURK</name>
<accession>A0ABU3PK11</accession>
<dbReference type="Proteomes" id="UP001246372">
    <property type="component" value="Unassembled WGS sequence"/>
</dbReference>
<organism evidence="2 3">
    <name type="scientific">Roseateles aquae</name>
    <dbReference type="NCBI Taxonomy" id="3077235"/>
    <lineage>
        <taxon>Bacteria</taxon>
        <taxon>Pseudomonadati</taxon>
        <taxon>Pseudomonadota</taxon>
        <taxon>Betaproteobacteria</taxon>
        <taxon>Burkholderiales</taxon>
        <taxon>Sphaerotilaceae</taxon>
        <taxon>Roseateles</taxon>
    </lineage>
</organism>
<feature type="transmembrane region" description="Helical" evidence="1">
    <location>
        <begin position="67"/>
        <end position="85"/>
    </location>
</feature>
<keyword evidence="1" id="KW-1133">Transmembrane helix</keyword>
<evidence type="ECO:0000313" key="3">
    <source>
        <dbReference type="Proteomes" id="UP001246372"/>
    </source>
</evidence>
<evidence type="ECO:0000256" key="1">
    <source>
        <dbReference type="SAM" id="Phobius"/>
    </source>
</evidence>
<feature type="transmembrane region" description="Helical" evidence="1">
    <location>
        <begin position="105"/>
        <end position="126"/>
    </location>
</feature>
<dbReference type="EMBL" id="JAVXZY010000025">
    <property type="protein sequence ID" value="MDT9002473.1"/>
    <property type="molecule type" value="Genomic_DNA"/>
</dbReference>
<keyword evidence="1" id="KW-0812">Transmembrane</keyword>
<keyword evidence="3" id="KW-1185">Reference proteome</keyword>
<evidence type="ECO:0000313" key="2">
    <source>
        <dbReference type="EMBL" id="MDT9002473.1"/>
    </source>
</evidence>
<dbReference type="RefSeq" id="WP_315653370.1">
    <property type="nucleotide sequence ID" value="NZ_JAVXZY010000025.1"/>
</dbReference>
<proteinExistence type="predicted"/>
<protein>
    <submittedName>
        <fullName evidence="2">Uncharacterized protein</fullName>
    </submittedName>
</protein>
<keyword evidence="1" id="KW-0472">Membrane</keyword>
<feature type="transmembrane region" description="Helical" evidence="1">
    <location>
        <begin position="34"/>
        <end position="55"/>
    </location>
</feature>
<sequence length="128" mass="13361">MSEILSLAPILLAITGMAAVAKLAARLYRRSKLSWGHAFGYVLLFVVGISVMGLMKNLAGSAPPLPLAIGASIAFHALLGGWYLGSYARGADGNSLTFPRGAILAFLYFGLLLGITAIPAVVLMAIRT</sequence>